<dbReference type="KEGG" id="ksn:90829915"/>
<dbReference type="Gene3D" id="2.60.40.1180">
    <property type="entry name" value="Golgi alpha-mannosidase II"/>
    <property type="match status" value="1"/>
</dbReference>
<evidence type="ECO:0000313" key="3">
    <source>
        <dbReference type="EMBL" id="WWD17157.1"/>
    </source>
</evidence>
<evidence type="ECO:0000256" key="1">
    <source>
        <dbReference type="ARBA" id="ARBA00004964"/>
    </source>
</evidence>
<dbReference type="GeneID" id="90829915"/>
<sequence>MVERSSVNPTQSFTDYRVGIDAPGEYKVLLTSDEARFAGHSRIDLNGRYFTTPMEWNGRRNFLQVYAPARTVLVLGL</sequence>
<reference evidence="3" key="2">
    <citation type="submission" date="2024-01" db="EMBL/GenBank/DDBJ databases">
        <title>Comparative genomics of Cryptococcus and Kwoniella reveals pathogenesis evolution and contrasting modes of karyotype evolution via chromosome fusion or intercentromeric recombination.</title>
        <authorList>
            <person name="Coelho M.A."/>
            <person name="David-Palma M."/>
            <person name="Shea T."/>
            <person name="Bowers K."/>
            <person name="McGinley-Smith S."/>
            <person name="Mohammad A.W."/>
            <person name="Gnirke A."/>
            <person name="Yurkov A.M."/>
            <person name="Nowrousian M."/>
            <person name="Sun S."/>
            <person name="Cuomo C.A."/>
            <person name="Heitman J."/>
        </authorList>
    </citation>
    <scope>NUCLEOTIDE SEQUENCE</scope>
    <source>
        <strain evidence="3">CBS 12478</strain>
    </source>
</reference>
<dbReference type="RefSeq" id="XP_065823085.1">
    <property type="nucleotide sequence ID" value="XM_065967013.1"/>
</dbReference>
<evidence type="ECO:0000313" key="4">
    <source>
        <dbReference type="Proteomes" id="UP000322225"/>
    </source>
</evidence>
<dbReference type="GO" id="GO:0003844">
    <property type="term" value="F:1,4-alpha-glucan branching enzyme activity"/>
    <property type="evidence" value="ECO:0007669"/>
    <property type="project" value="TreeGrafter"/>
</dbReference>
<feature type="domain" description="Alpha-amylase/branching enzyme C-terminal all beta" evidence="2">
    <location>
        <begin position="8"/>
        <end position="75"/>
    </location>
</feature>
<dbReference type="GO" id="GO:0005978">
    <property type="term" value="P:glycogen biosynthetic process"/>
    <property type="evidence" value="ECO:0007669"/>
    <property type="project" value="TreeGrafter"/>
</dbReference>
<dbReference type="GO" id="GO:0005737">
    <property type="term" value="C:cytoplasm"/>
    <property type="evidence" value="ECO:0007669"/>
    <property type="project" value="TreeGrafter"/>
</dbReference>
<comment type="pathway">
    <text evidence="1">Glycan biosynthesis; glycogen biosynthesis.</text>
</comment>
<dbReference type="EMBL" id="CP144053">
    <property type="protein sequence ID" value="WWD17157.1"/>
    <property type="molecule type" value="Genomic_DNA"/>
</dbReference>
<accession>A0AAJ8MVR5</accession>
<protein>
    <submittedName>
        <fullName evidence="3">1,4-alpha-glucan-branching enzyme</fullName>
    </submittedName>
</protein>
<dbReference type="Proteomes" id="UP000322225">
    <property type="component" value="Chromosome 3"/>
</dbReference>
<reference evidence="3" key="1">
    <citation type="submission" date="2017-08" db="EMBL/GenBank/DDBJ databases">
        <authorList>
            <person name="Cuomo C."/>
            <person name="Billmyre B."/>
            <person name="Heitman J."/>
        </authorList>
    </citation>
    <scope>NUCLEOTIDE SEQUENCE</scope>
    <source>
        <strain evidence="3">CBS 12478</strain>
    </source>
</reference>
<dbReference type="Pfam" id="PF02806">
    <property type="entry name" value="Alpha-amylase_C"/>
    <property type="match status" value="1"/>
</dbReference>
<dbReference type="PANTHER" id="PTHR43651:SF3">
    <property type="entry name" value="1,4-ALPHA-GLUCAN-BRANCHING ENZYME"/>
    <property type="match status" value="1"/>
</dbReference>
<evidence type="ECO:0000259" key="2">
    <source>
        <dbReference type="Pfam" id="PF02806"/>
    </source>
</evidence>
<organism evidence="3 4">
    <name type="scientific">Kwoniella shandongensis</name>
    <dbReference type="NCBI Taxonomy" id="1734106"/>
    <lineage>
        <taxon>Eukaryota</taxon>
        <taxon>Fungi</taxon>
        <taxon>Dikarya</taxon>
        <taxon>Basidiomycota</taxon>
        <taxon>Agaricomycotina</taxon>
        <taxon>Tremellomycetes</taxon>
        <taxon>Tremellales</taxon>
        <taxon>Cryptococcaceae</taxon>
        <taxon>Kwoniella</taxon>
    </lineage>
</organism>
<dbReference type="GO" id="GO:0043169">
    <property type="term" value="F:cation binding"/>
    <property type="evidence" value="ECO:0007669"/>
    <property type="project" value="InterPro"/>
</dbReference>
<gene>
    <name evidence="3" type="ORF">CI109_101594</name>
</gene>
<dbReference type="InterPro" id="IPR006048">
    <property type="entry name" value="A-amylase/branching_C"/>
</dbReference>
<dbReference type="InterPro" id="IPR013780">
    <property type="entry name" value="Glyco_hydro_b"/>
</dbReference>
<proteinExistence type="predicted"/>
<name>A0AAJ8MVR5_9TREE</name>
<dbReference type="PANTHER" id="PTHR43651">
    <property type="entry name" value="1,4-ALPHA-GLUCAN-BRANCHING ENZYME"/>
    <property type="match status" value="1"/>
</dbReference>
<dbReference type="SUPFAM" id="SSF51011">
    <property type="entry name" value="Glycosyl hydrolase domain"/>
    <property type="match status" value="1"/>
</dbReference>
<dbReference type="AlphaFoldDB" id="A0AAJ8MVR5"/>
<keyword evidence="4" id="KW-1185">Reference proteome</keyword>